<dbReference type="GO" id="GO:0020037">
    <property type="term" value="F:heme binding"/>
    <property type="evidence" value="ECO:0007669"/>
    <property type="project" value="InterPro"/>
</dbReference>
<evidence type="ECO:0000256" key="5">
    <source>
        <dbReference type="ARBA" id="ARBA00022617"/>
    </source>
</evidence>
<keyword evidence="6 13" id="KW-0479">Metal-binding</keyword>
<dbReference type="SUPFAM" id="SSF48264">
    <property type="entry name" value="Cytochrome P450"/>
    <property type="match status" value="1"/>
</dbReference>
<keyword evidence="7" id="KW-0256">Endoplasmic reticulum</keyword>
<evidence type="ECO:0000256" key="10">
    <source>
        <dbReference type="ARBA" id="ARBA00023004"/>
    </source>
</evidence>
<accession>A0AAT9UTJ8</accession>
<keyword evidence="8" id="KW-0492">Microsome</keyword>
<feature type="binding site" description="axial binding residue" evidence="13">
    <location>
        <position position="468"/>
    </location>
    <ligand>
        <name>heme</name>
        <dbReference type="ChEBI" id="CHEBI:30413"/>
    </ligand>
    <ligandPart>
        <name>Fe</name>
        <dbReference type="ChEBI" id="CHEBI:18248"/>
    </ligandPart>
</feature>
<dbReference type="InterPro" id="IPR002401">
    <property type="entry name" value="Cyt_P450_E_grp-I"/>
</dbReference>
<dbReference type="InterPro" id="IPR050476">
    <property type="entry name" value="Insect_CytP450_Detox"/>
</dbReference>
<keyword evidence="12 15" id="KW-0472">Membrane</keyword>
<dbReference type="GO" id="GO:0005789">
    <property type="term" value="C:endoplasmic reticulum membrane"/>
    <property type="evidence" value="ECO:0007669"/>
    <property type="project" value="UniProtKB-SubCell"/>
</dbReference>
<evidence type="ECO:0000256" key="4">
    <source>
        <dbReference type="ARBA" id="ARBA00010617"/>
    </source>
</evidence>
<evidence type="ECO:0000256" key="12">
    <source>
        <dbReference type="ARBA" id="ARBA00023136"/>
    </source>
</evidence>
<comment type="cofactor">
    <cofactor evidence="1 13">
        <name>heme</name>
        <dbReference type="ChEBI" id="CHEBI:30413"/>
    </cofactor>
</comment>
<reference evidence="16" key="1">
    <citation type="submission" date="2023-06" db="EMBL/GenBank/DDBJ databases">
        <title>Identification of Cytochrome P450s in Maconellicoccus hirsutus.</title>
        <authorList>
            <person name="Selvamani S.B."/>
            <person name="Negi N."/>
            <person name="Nagarjuna Reddy K.V."/>
            <person name="Ramasamy G.G."/>
        </authorList>
    </citation>
    <scope>NUCLEOTIDE SEQUENCE</scope>
</reference>
<dbReference type="InterPro" id="IPR017972">
    <property type="entry name" value="Cyt_P450_CS"/>
</dbReference>
<comment type="similarity">
    <text evidence="4 14">Belongs to the cytochrome P450 family.</text>
</comment>
<proteinExistence type="evidence at transcript level"/>
<sequence length="524" mass="60073">MYFNASVILVLVSLTLYVYWYLKKSFSFFKKLGIPHLKPSFLFGNITDVILMRKSMAEEYADLYKKLGPHKFAGVYVAKEPSILVRDPELLKNVLVKDFDCFNDRGFPVDSNAEPMTAYNLFFMKGDDWRNMRMKLTNTFTTGKMKMMFPLVNNCGKKFAQIIEKISSDGSFDAKEYATRFTNDIIGNCAFGLEIDTNNANSESKMSGKKLLEFRLATLTRILRVQIPAMLTKILNLTLMDLKTQNFFGDIIHETITQPEKNQVPQNDISDLMKNLRYNTIKKSQNIEDEKDLQKLLDQIGGEENETNLKATNEIMAAQSLHMVFFMAGYETASTNICYLLLELAQNPSIQEKVRNEINTVLSTNDGQLNYDDLKKMTYTDMVIDESLRKYPPLAVLFRRTSKNYKIPDTDIVLPADTPIAISSYGLHHDEKYYDNPEEFRPERFTEEEKAKRPSFAYLPFGQGPRSCIGARFAKLVVKVGLIHILNNFSYQVSPKMQFPIEFDKSLGLLTPSSGILLQREKIC</sequence>
<organism evidence="16">
    <name type="scientific">Maconellicoccus hirsutus</name>
    <name type="common">Pink hibiscus mealybug</name>
    <dbReference type="NCBI Taxonomy" id="177089"/>
    <lineage>
        <taxon>Eukaryota</taxon>
        <taxon>Metazoa</taxon>
        <taxon>Ecdysozoa</taxon>
        <taxon>Arthropoda</taxon>
        <taxon>Hexapoda</taxon>
        <taxon>Insecta</taxon>
        <taxon>Pterygota</taxon>
        <taxon>Neoptera</taxon>
        <taxon>Paraneoptera</taxon>
        <taxon>Hemiptera</taxon>
        <taxon>Sternorrhyncha</taxon>
        <taxon>Coccoidea</taxon>
        <taxon>Pseudococcidae</taxon>
        <taxon>Maconellicoccus</taxon>
    </lineage>
</organism>
<evidence type="ECO:0000313" key="16">
    <source>
        <dbReference type="EMBL" id="WIM41640.1"/>
    </source>
</evidence>
<evidence type="ECO:0000256" key="14">
    <source>
        <dbReference type="RuleBase" id="RU000461"/>
    </source>
</evidence>
<dbReference type="InterPro" id="IPR001128">
    <property type="entry name" value="Cyt_P450"/>
</dbReference>
<dbReference type="GO" id="GO:0005506">
    <property type="term" value="F:iron ion binding"/>
    <property type="evidence" value="ECO:0007669"/>
    <property type="project" value="InterPro"/>
</dbReference>
<dbReference type="PANTHER" id="PTHR24292:SF54">
    <property type="entry name" value="CYP9F3-RELATED"/>
    <property type="match status" value="1"/>
</dbReference>
<evidence type="ECO:0000256" key="1">
    <source>
        <dbReference type="ARBA" id="ARBA00001971"/>
    </source>
</evidence>
<dbReference type="GO" id="GO:0016705">
    <property type="term" value="F:oxidoreductase activity, acting on paired donors, with incorporation or reduction of molecular oxygen"/>
    <property type="evidence" value="ECO:0007669"/>
    <property type="project" value="InterPro"/>
</dbReference>
<keyword evidence="10 13" id="KW-0408">Iron</keyword>
<keyword evidence="5 13" id="KW-0349">Heme</keyword>
<dbReference type="FunFam" id="1.10.630.10:FF:000042">
    <property type="entry name" value="Cytochrome P450"/>
    <property type="match status" value="1"/>
</dbReference>
<evidence type="ECO:0000256" key="15">
    <source>
        <dbReference type="SAM" id="Phobius"/>
    </source>
</evidence>
<evidence type="ECO:0000256" key="3">
    <source>
        <dbReference type="ARBA" id="ARBA00004406"/>
    </source>
</evidence>
<comment type="subcellular location">
    <subcellularLocation>
        <location evidence="3">Endoplasmic reticulum membrane</location>
        <topology evidence="3">Peripheral membrane protein</topology>
    </subcellularLocation>
    <subcellularLocation>
        <location evidence="2">Microsome membrane</location>
        <topology evidence="2">Peripheral membrane protein</topology>
    </subcellularLocation>
</comment>
<evidence type="ECO:0000256" key="11">
    <source>
        <dbReference type="ARBA" id="ARBA00023033"/>
    </source>
</evidence>
<dbReference type="Pfam" id="PF00067">
    <property type="entry name" value="p450"/>
    <property type="match status" value="1"/>
</dbReference>
<keyword evidence="11 14" id="KW-0503">Monooxygenase</keyword>
<keyword evidence="15" id="KW-0812">Transmembrane</keyword>
<dbReference type="PRINTS" id="PR00385">
    <property type="entry name" value="P450"/>
</dbReference>
<keyword evidence="9 14" id="KW-0560">Oxidoreductase</keyword>
<evidence type="ECO:0000256" key="9">
    <source>
        <dbReference type="ARBA" id="ARBA00023002"/>
    </source>
</evidence>
<dbReference type="CDD" id="cd11056">
    <property type="entry name" value="CYP6-like"/>
    <property type="match status" value="1"/>
</dbReference>
<dbReference type="PANTHER" id="PTHR24292">
    <property type="entry name" value="CYTOCHROME P450"/>
    <property type="match status" value="1"/>
</dbReference>
<feature type="transmembrane region" description="Helical" evidence="15">
    <location>
        <begin position="6"/>
        <end position="22"/>
    </location>
</feature>
<protein>
    <submittedName>
        <fullName evidence="16">Cytochrome P450 6PZ30</fullName>
    </submittedName>
</protein>
<name>A0AAT9UTJ8_MACHI</name>
<dbReference type="AlphaFoldDB" id="A0AAT9UTJ8"/>
<evidence type="ECO:0000256" key="2">
    <source>
        <dbReference type="ARBA" id="ARBA00004174"/>
    </source>
</evidence>
<dbReference type="InterPro" id="IPR036396">
    <property type="entry name" value="Cyt_P450_sf"/>
</dbReference>
<evidence type="ECO:0000256" key="13">
    <source>
        <dbReference type="PIRSR" id="PIRSR602401-1"/>
    </source>
</evidence>
<evidence type="ECO:0000256" key="8">
    <source>
        <dbReference type="ARBA" id="ARBA00022848"/>
    </source>
</evidence>
<dbReference type="GO" id="GO:0004497">
    <property type="term" value="F:monooxygenase activity"/>
    <property type="evidence" value="ECO:0007669"/>
    <property type="project" value="UniProtKB-KW"/>
</dbReference>
<keyword evidence="15" id="KW-1133">Transmembrane helix</keyword>
<dbReference type="EMBL" id="OR117200">
    <property type="protein sequence ID" value="WIM41640.1"/>
    <property type="molecule type" value="mRNA"/>
</dbReference>
<dbReference type="Gene3D" id="1.10.630.10">
    <property type="entry name" value="Cytochrome P450"/>
    <property type="match status" value="1"/>
</dbReference>
<evidence type="ECO:0000256" key="7">
    <source>
        <dbReference type="ARBA" id="ARBA00022824"/>
    </source>
</evidence>
<dbReference type="PRINTS" id="PR00463">
    <property type="entry name" value="EP450I"/>
</dbReference>
<evidence type="ECO:0000256" key="6">
    <source>
        <dbReference type="ARBA" id="ARBA00022723"/>
    </source>
</evidence>
<dbReference type="PROSITE" id="PS00086">
    <property type="entry name" value="CYTOCHROME_P450"/>
    <property type="match status" value="1"/>
</dbReference>